<dbReference type="RefSeq" id="WP_125056190.1">
    <property type="nucleotide sequence ID" value="NZ_BHZD01000001.1"/>
</dbReference>
<feature type="signal peptide" evidence="1">
    <location>
        <begin position="1"/>
        <end position="22"/>
    </location>
</feature>
<name>A0A401W8N4_STREY</name>
<dbReference type="EMBL" id="BHZD01000001">
    <property type="protein sequence ID" value="GCD45676.1"/>
    <property type="molecule type" value="Genomic_DNA"/>
</dbReference>
<dbReference type="Proteomes" id="UP000286746">
    <property type="component" value="Unassembled WGS sequence"/>
</dbReference>
<dbReference type="Gene3D" id="3.50.50.60">
    <property type="entry name" value="FAD/NAD(P)-binding domain"/>
    <property type="match status" value="3"/>
</dbReference>
<evidence type="ECO:0000259" key="2">
    <source>
        <dbReference type="Pfam" id="PF17885"/>
    </source>
</evidence>
<keyword evidence="4" id="KW-1185">Reference proteome</keyword>
<accession>A0A401W8N4</accession>
<keyword evidence="1" id="KW-0732">Signal</keyword>
<feature type="chain" id="PRO_5039282924" evidence="1">
    <location>
        <begin position="23"/>
        <end position="413"/>
    </location>
</feature>
<dbReference type="AlphaFoldDB" id="A0A401W8N4"/>
<evidence type="ECO:0000313" key="3">
    <source>
        <dbReference type="EMBL" id="GCD45676.1"/>
    </source>
</evidence>
<dbReference type="Pfam" id="PF17885">
    <property type="entry name" value="Smoa_sbd"/>
    <property type="match status" value="1"/>
</dbReference>
<sequence>MRRIAIVGAGQAGLHLALALLAADYDVTLVTDRTAQEVRAGRVMSTQLMFGPARRLERAAGLNLWDASAPGASTLRVTVWDPPGKSALTFTGQFDEPPHSVDQRVKTAGWLGLYEARGGRVRYGSVTPALLPALAAEHDLTIVASGRGDLTRIFARNPLYCPFDRPQRTLACVYVRGIAAPAGEPEPQTRINAVAGAGEVFVLPALTTGGPCGIMLFEALPGGPFDCWHDQPSPDSCVSRALGLLRTYTPGEYELCKDAVPTDAGATLYGAVTPVVRHPVAEVAPDTYVLGMADAVVTNDPITGQGSNTAARGAAVYLDMIVERGDAPFDPEWMRSAFAAFWQHAQQVTEFTNLMLEPLPQHVQRLLVAAAEHPAVAHRFVNGYADPADYHDWLMTAALAETYLASTTAGTKR</sequence>
<evidence type="ECO:0000313" key="4">
    <source>
        <dbReference type="Proteomes" id="UP000286746"/>
    </source>
</evidence>
<proteinExistence type="predicted"/>
<dbReference type="InterPro" id="IPR036188">
    <property type="entry name" value="FAD/NAD-bd_sf"/>
</dbReference>
<reference evidence="3 4" key="1">
    <citation type="submission" date="2018-11" db="EMBL/GenBank/DDBJ databases">
        <title>Whole genome sequence of Streptomyces paromomycinus NBRC 15454(T).</title>
        <authorList>
            <person name="Komaki H."/>
            <person name="Tamura T."/>
        </authorList>
    </citation>
    <scope>NUCLEOTIDE SEQUENCE [LARGE SCALE GENOMIC DNA]</scope>
    <source>
        <strain evidence="3 4">NBRC 15454</strain>
    </source>
</reference>
<keyword evidence="3" id="KW-0436">Ligase</keyword>
<dbReference type="SUPFAM" id="SSF51905">
    <property type="entry name" value="FAD/NAD(P)-binding domain"/>
    <property type="match status" value="1"/>
</dbReference>
<organism evidence="3 4">
    <name type="scientific">Streptomyces paromomycinus</name>
    <name type="common">Streptomyces rimosus subsp. paromomycinus</name>
    <dbReference type="NCBI Taxonomy" id="92743"/>
    <lineage>
        <taxon>Bacteria</taxon>
        <taxon>Bacillati</taxon>
        <taxon>Actinomycetota</taxon>
        <taxon>Actinomycetes</taxon>
        <taxon>Kitasatosporales</taxon>
        <taxon>Streptomycetaceae</taxon>
        <taxon>Streptomyces</taxon>
    </lineage>
</organism>
<protein>
    <submittedName>
        <fullName evidence="3">Alanine-phosphoribitol ligase</fullName>
    </submittedName>
</protein>
<dbReference type="GO" id="GO:0016874">
    <property type="term" value="F:ligase activity"/>
    <property type="evidence" value="ECO:0007669"/>
    <property type="project" value="UniProtKB-KW"/>
</dbReference>
<dbReference type="InterPro" id="IPR041654">
    <property type="entry name" value="StyA_sbd"/>
</dbReference>
<comment type="caution">
    <text evidence="3">The sequence shown here is derived from an EMBL/GenBank/DDBJ whole genome shotgun (WGS) entry which is preliminary data.</text>
</comment>
<feature type="domain" description="Styrene monooxygenase StyA putative substrate binding" evidence="2">
    <location>
        <begin position="146"/>
        <end position="254"/>
    </location>
</feature>
<gene>
    <name evidence="3" type="ORF">GKJPGBOP_05413</name>
</gene>
<evidence type="ECO:0000256" key="1">
    <source>
        <dbReference type="SAM" id="SignalP"/>
    </source>
</evidence>